<keyword evidence="2" id="KW-1185">Reference proteome</keyword>
<dbReference type="RefSeq" id="WP_278099339.1">
    <property type="nucleotide sequence ID" value="NZ_CP091092.1"/>
</dbReference>
<proteinExistence type="predicted"/>
<reference evidence="1" key="1">
    <citation type="submission" date="2022-01" db="EMBL/GenBank/DDBJ databases">
        <title>Complete genome of Methanomicrobium antiquum DSM 21220.</title>
        <authorList>
            <person name="Chen S.-C."/>
            <person name="You Y.-T."/>
            <person name="Zhou Y.-Z."/>
            <person name="Lai M.-C."/>
        </authorList>
    </citation>
    <scope>NUCLEOTIDE SEQUENCE</scope>
    <source>
        <strain evidence="1">DSM 21220</strain>
    </source>
</reference>
<gene>
    <name evidence="1" type="ORF">L1994_10210</name>
</gene>
<evidence type="ECO:0000313" key="2">
    <source>
        <dbReference type="Proteomes" id="UP001218895"/>
    </source>
</evidence>
<dbReference type="KEGG" id="manq:L1994_10210"/>
<dbReference type="AlphaFoldDB" id="A0AAF0FN38"/>
<evidence type="ECO:0000313" key="1">
    <source>
        <dbReference type="EMBL" id="WFN36502.1"/>
    </source>
</evidence>
<dbReference type="Proteomes" id="UP001218895">
    <property type="component" value="Chromosome"/>
</dbReference>
<protein>
    <submittedName>
        <fullName evidence="1">Uncharacterized protein</fullName>
    </submittedName>
</protein>
<dbReference type="EMBL" id="CP091092">
    <property type="protein sequence ID" value="WFN36502.1"/>
    <property type="molecule type" value="Genomic_DNA"/>
</dbReference>
<dbReference type="GeneID" id="79950774"/>
<organism evidence="1 2">
    <name type="scientific">Methanomicrobium antiquum</name>
    <dbReference type="NCBI Taxonomy" id="487686"/>
    <lineage>
        <taxon>Archaea</taxon>
        <taxon>Methanobacteriati</taxon>
        <taxon>Methanobacteriota</taxon>
        <taxon>Stenosarchaea group</taxon>
        <taxon>Methanomicrobia</taxon>
        <taxon>Methanomicrobiales</taxon>
        <taxon>Methanomicrobiaceae</taxon>
        <taxon>Methanomicrobium</taxon>
    </lineage>
</organism>
<accession>A0AAF0FN38</accession>
<sequence length="134" mass="15067">MIKAGYIQRSGYPAFDYEGNRHQILEICISKNTYAVLVRDLRRILYTGDAGFVWRIKQNWGRHLTVKTGEMSLSRSKKAVNLTLENGKRYTISTGAIKNILSGHSTYSSVAEIESKPAKVLTSYQSPISPWVAV</sequence>
<name>A0AAF0FN38_9EURY</name>